<dbReference type="Gene3D" id="2.30.29.30">
    <property type="entry name" value="Pleckstrin-homology domain (PH domain)/Phosphotyrosine-binding domain (PTB)"/>
    <property type="match status" value="1"/>
</dbReference>
<dbReference type="InterPro" id="IPR001849">
    <property type="entry name" value="PH_domain"/>
</dbReference>
<keyword evidence="4" id="KW-0677">Repeat</keyword>
<dbReference type="SUPFAM" id="SSF48350">
    <property type="entry name" value="GTPase activation domain, GAP"/>
    <property type="match status" value="1"/>
</dbReference>
<dbReference type="SUPFAM" id="SSF51045">
    <property type="entry name" value="WW domain"/>
    <property type="match status" value="2"/>
</dbReference>
<dbReference type="InterPro" id="IPR001452">
    <property type="entry name" value="SH3_domain"/>
</dbReference>
<feature type="compositionally biased region" description="Basic and acidic residues" evidence="9">
    <location>
        <begin position="354"/>
        <end position="370"/>
    </location>
</feature>
<dbReference type="InterPro" id="IPR011993">
    <property type="entry name" value="PH-like_dom_sf"/>
</dbReference>
<dbReference type="SMART" id="SM00456">
    <property type="entry name" value="WW"/>
    <property type="match status" value="2"/>
</dbReference>
<evidence type="ECO:0000256" key="1">
    <source>
        <dbReference type="ARBA" id="ARBA00022443"/>
    </source>
</evidence>
<comment type="caution">
    <text evidence="14">The sequence shown here is derived from an EMBL/GenBank/DDBJ whole genome shotgun (WGS) entry which is preliminary data.</text>
</comment>
<keyword evidence="3" id="KW-0597">Phosphoprotein</keyword>
<dbReference type="Proteomes" id="UP000190648">
    <property type="component" value="Unassembled WGS sequence"/>
</dbReference>
<keyword evidence="15" id="KW-1185">Reference proteome</keyword>
<feature type="region of interest" description="Disordered" evidence="9">
    <location>
        <begin position="337"/>
        <end position="391"/>
    </location>
</feature>
<feature type="region of interest" description="Disordered" evidence="9">
    <location>
        <begin position="476"/>
        <end position="505"/>
    </location>
</feature>
<sequence length="879" mass="99575">MAPPLRPAPGTGVGPALGRAGSSDYYRKITLLEQNAAYLLPEKVKSFQTEMADKGGKILPGHLYIEVEYDYEYEAKDKKIVIKQGEKYILVKKTNDDWWQVKRDENSKPFYVPAQYVKEIPRKALMPPVKQASMLQNNTVKLVHGLQRSTENVNKSPELSSFGKSSPVQVSCLVRDANQNLGPNNSPGQTLGLSLDLTQNNGKLNNELQSPKVSNQYRTVSMGHFPCPEFLEIEKTSFLHEQSCDSAGEGSEKIHQDSESGDELSSSSTEQVQPTTPPSQGRPDSPVYANLQELKISQSALPPLPTSAPVQINGEWETHKDTTGRCYYYNRGSQERTWKPPRWARDASVNKGDSQSHADHEHLSSEENDHSSCYSQSDSQYGSPPKGWSEELDEHGQTLYTNDYTNEKWIKHADEQGRPYYYSADGSRSEWELPRYNASPQQQRDIIKSRSLDRRIQEPIVLTKWRHSTIVLDTNDKESSTASKASFPENESSPSPKHQATGQEKYGLLNVTKITENGKKVRKNWMSSWAVLQGSSLLFTKTQGSGTGWKFGVNQSKPEFTVDLKGASIEWASKDKSSKKNVIELKTRQGTELLIQSDNDTFINEWYTVLNNQPVVESDEALEDEINVVFILWIFILNASLFAAVKAPSNIDSTEQKKTKTKLKKFLTRRPTLQAVREKGYIKDQVFGSNLTSLCQRENSTVPKFVKLCIEHVEEHGLDVDGLYRVSGNLAVIQKLRFAVNHDEKLDLNDSKWEDIHVITGALKMFFRELPEPLFTYNHFNDFVNAIKQEPRHRVHAVKDLIKQLPKPNQDTMQVLFRHLKRVVENGEKNRMTYQSVAIVFGPTLLKPEKETGNIAVHTVYQNQIVELILLELNSIFGR</sequence>
<dbReference type="Pfam" id="PF16618">
    <property type="entry name" value="SH3-WW_linker"/>
    <property type="match status" value="1"/>
</dbReference>
<evidence type="ECO:0000256" key="9">
    <source>
        <dbReference type="SAM" id="MobiDB-lite"/>
    </source>
</evidence>
<feature type="domain" description="WW" evidence="12">
    <location>
        <begin position="310"/>
        <end position="343"/>
    </location>
</feature>
<evidence type="ECO:0000259" key="13">
    <source>
        <dbReference type="PROSITE" id="PS50238"/>
    </source>
</evidence>
<dbReference type="CDD" id="cd13233">
    <property type="entry name" value="PH_ARHGAP9-like"/>
    <property type="match status" value="1"/>
</dbReference>
<evidence type="ECO:0000256" key="4">
    <source>
        <dbReference type="ARBA" id="ARBA00022737"/>
    </source>
</evidence>
<evidence type="ECO:0000313" key="15">
    <source>
        <dbReference type="Proteomes" id="UP000190648"/>
    </source>
</evidence>
<feature type="domain" description="WW" evidence="12">
    <location>
        <begin position="409"/>
        <end position="436"/>
    </location>
</feature>
<dbReference type="InterPro" id="IPR001202">
    <property type="entry name" value="WW_dom"/>
</dbReference>
<evidence type="ECO:0000259" key="10">
    <source>
        <dbReference type="PROSITE" id="PS50002"/>
    </source>
</evidence>
<proteinExistence type="predicted"/>
<evidence type="ECO:0000256" key="7">
    <source>
        <dbReference type="ARBA" id="ARBA00083383"/>
    </source>
</evidence>
<dbReference type="FunFam" id="1.10.555.10:FF:000003">
    <property type="entry name" value="Putative rho GTPase-activating protein 12"/>
    <property type="match status" value="1"/>
</dbReference>
<evidence type="ECO:0000259" key="11">
    <source>
        <dbReference type="PROSITE" id="PS50003"/>
    </source>
</evidence>
<dbReference type="PROSITE" id="PS50002">
    <property type="entry name" value="SH3"/>
    <property type="match status" value="1"/>
</dbReference>
<dbReference type="SUPFAM" id="SSF50044">
    <property type="entry name" value="SH3-domain"/>
    <property type="match status" value="1"/>
</dbReference>
<dbReference type="FunFam" id="2.20.70.10:FF:000024">
    <property type="entry name" value="Rho GTPase activating protein 12"/>
    <property type="match status" value="1"/>
</dbReference>
<dbReference type="CDD" id="cd04403">
    <property type="entry name" value="RhoGAP_ARHGAP27_15_12_9"/>
    <property type="match status" value="1"/>
</dbReference>
<organism evidence="14 15">
    <name type="scientific">Patagioenas fasciata monilis</name>
    <dbReference type="NCBI Taxonomy" id="372326"/>
    <lineage>
        <taxon>Eukaryota</taxon>
        <taxon>Metazoa</taxon>
        <taxon>Chordata</taxon>
        <taxon>Craniata</taxon>
        <taxon>Vertebrata</taxon>
        <taxon>Euteleostomi</taxon>
        <taxon>Archelosauria</taxon>
        <taxon>Archosauria</taxon>
        <taxon>Dinosauria</taxon>
        <taxon>Saurischia</taxon>
        <taxon>Theropoda</taxon>
        <taxon>Coelurosauria</taxon>
        <taxon>Aves</taxon>
        <taxon>Neognathae</taxon>
        <taxon>Neoaves</taxon>
        <taxon>Columbimorphae</taxon>
        <taxon>Columbiformes</taxon>
        <taxon>Columbidae</taxon>
        <taxon>Patagioenas</taxon>
    </lineage>
</organism>
<dbReference type="InterPro" id="IPR050729">
    <property type="entry name" value="Rho-GAP"/>
</dbReference>
<dbReference type="GO" id="GO:0005096">
    <property type="term" value="F:GTPase activator activity"/>
    <property type="evidence" value="ECO:0007669"/>
    <property type="project" value="UniProtKB-KW"/>
</dbReference>
<keyword evidence="2" id="KW-0343">GTPase activation</keyword>
<dbReference type="PROSITE" id="PS50003">
    <property type="entry name" value="PH_DOMAIN"/>
    <property type="match status" value="1"/>
</dbReference>
<dbReference type="SUPFAM" id="SSF50729">
    <property type="entry name" value="PH domain-like"/>
    <property type="match status" value="1"/>
</dbReference>
<feature type="domain" description="Rho-GAP" evidence="13">
    <location>
        <begin position="689"/>
        <end position="877"/>
    </location>
</feature>
<keyword evidence="1 8" id="KW-0728">SH3 domain</keyword>
<evidence type="ECO:0000313" key="14">
    <source>
        <dbReference type="EMBL" id="OPJ85386.1"/>
    </source>
</evidence>
<dbReference type="InterPro" id="IPR000198">
    <property type="entry name" value="RhoGAP_dom"/>
</dbReference>
<dbReference type="PANTHER" id="PTHR23176">
    <property type="entry name" value="RHO/RAC/CDC GTPASE-ACTIVATING PROTEIN"/>
    <property type="match status" value="1"/>
</dbReference>
<feature type="region of interest" description="Disordered" evidence="9">
    <location>
        <begin position="243"/>
        <end position="286"/>
    </location>
</feature>
<feature type="domain" description="PH" evidence="11">
    <location>
        <begin position="513"/>
        <end position="615"/>
    </location>
</feature>
<dbReference type="Gene3D" id="1.10.555.10">
    <property type="entry name" value="Rho GTPase activation protein"/>
    <property type="match status" value="1"/>
</dbReference>
<feature type="region of interest" description="Disordered" evidence="9">
    <location>
        <begin position="177"/>
        <end position="197"/>
    </location>
</feature>
<dbReference type="SMART" id="SM00324">
    <property type="entry name" value="RhoGAP"/>
    <property type="match status" value="1"/>
</dbReference>
<gene>
    <name evidence="14" type="primary">ARHGAP12</name>
    <name evidence="14" type="ORF">AV530_011801</name>
</gene>
<dbReference type="PROSITE" id="PS50238">
    <property type="entry name" value="RHOGAP"/>
    <property type="match status" value="1"/>
</dbReference>
<feature type="domain" description="SH3" evidence="10">
    <location>
        <begin position="60"/>
        <end position="122"/>
    </location>
</feature>
<name>A0A1V4KLQ1_PATFA</name>
<dbReference type="InterPro" id="IPR008936">
    <property type="entry name" value="Rho_GTPase_activation_prot"/>
</dbReference>
<dbReference type="InterPro" id="IPR036020">
    <property type="entry name" value="WW_dom_sf"/>
</dbReference>
<dbReference type="InterPro" id="IPR035491">
    <property type="entry name" value="ARHGAP12_SH3"/>
</dbReference>
<dbReference type="PANTHER" id="PTHR23176:SF107">
    <property type="entry name" value="RHO GTPASE-ACTIVATING PROTEIN 12"/>
    <property type="match status" value="1"/>
</dbReference>
<accession>A0A1V4KLQ1</accession>
<dbReference type="FunFam" id="2.30.29.30:FF:000100">
    <property type="entry name" value="Rho GTPase activating protein 12"/>
    <property type="match status" value="1"/>
</dbReference>
<dbReference type="EMBL" id="LSYS01002888">
    <property type="protein sequence ID" value="OPJ85386.1"/>
    <property type="molecule type" value="Genomic_DNA"/>
</dbReference>
<dbReference type="CDD" id="cd00201">
    <property type="entry name" value="WW"/>
    <property type="match status" value="2"/>
</dbReference>
<feature type="compositionally biased region" description="Polar residues" evidence="9">
    <location>
        <begin position="480"/>
        <end position="502"/>
    </location>
</feature>
<evidence type="ECO:0000256" key="8">
    <source>
        <dbReference type="PROSITE-ProRule" id="PRU00192"/>
    </source>
</evidence>
<dbReference type="FunFam" id="2.30.30.40:FF:000056">
    <property type="entry name" value="rho GTPase-activating protein 12 isoform X1"/>
    <property type="match status" value="1"/>
</dbReference>
<evidence type="ECO:0000256" key="3">
    <source>
        <dbReference type="ARBA" id="ARBA00022553"/>
    </source>
</evidence>
<dbReference type="OrthoDB" id="79452at2759"/>
<dbReference type="SMART" id="SM00233">
    <property type="entry name" value="PH"/>
    <property type="match status" value="1"/>
</dbReference>
<dbReference type="Gene3D" id="2.30.30.40">
    <property type="entry name" value="SH3 Domains"/>
    <property type="match status" value="1"/>
</dbReference>
<protein>
    <recommendedName>
        <fullName evidence="6">Rho GTPase-activating protein 12</fullName>
    </recommendedName>
    <alternativeName>
        <fullName evidence="7">Rho-type GTPase-activating protein 12</fullName>
    </alternativeName>
</protein>
<evidence type="ECO:0000256" key="2">
    <source>
        <dbReference type="ARBA" id="ARBA00022468"/>
    </source>
</evidence>
<evidence type="ECO:0000256" key="5">
    <source>
        <dbReference type="ARBA" id="ARBA00055252"/>
    </source>
</evidence>
<dbReference type="Pfam" id="PF00169">
    <property type="entry name" value="PH"/>
    <property type="match status" value="1"/>
</dbReference>
<dbReference type="STRING" id="372326.A0A1V4KLQ1"/>
<reference evidence="14 15" key="1">
    <citation type="submission" date="2016-02" db="EMBL/GenBank/DDBJ databases">
        <title>Band-tailed pigeon sequencing and assembly.</title>
        <authorList>
            <person name="Soares A.E."/>
            <person name="Novak B.J."/>
            <person name="Rice E.S."/>
            <person name="O'Connell B."/>
            <person name="Chang D."/>
            <person name="Weber S."/>
            <person name="Shapiro B."/>
        </authorList>
    </citation>
    <scope>NUCLEOTIDE SEQUENCE [LARGE SCALE GENOMIC DNA]</scope>
    <source>
        <strain evidence="14">BTP2013</strain>
        <tissue evidence="14">Blood</tissue>
    </source>
</reference>
<dbReference type="AlphaFoldDB" id="A0A1V4KLQ1"/>
<evidence type="ECO:0000256" key="6">
    <source>
        <dbReference type="ARBA" id="ARBA00070232"/>
    </source>
</evidence>
<dbReference type="Pfam" id="PF00620">
    <property type="entry name" value="RhoGAP"/>
    <property type="match status" value="1"/>
</dbReference>
<dbReference type="Gene3D" id="2.20.70.10">
    <property type="match status" value="1"/>
</dbReference>
<dbReference type="GO" id="GO:0007165">
    <property type="term" value="P:signal transduction"/>
    <property type="evidence" value="ECO:0007669"/>
    <property type="project" value="InterPro"/>
</dbReference>
<dbReference type="Pfam" id="PF00018">
    <property type="entry name" value="SH3_1"/>
    <property type="match status" value="1"/>
</dbReference>
<dbReference type="GO" id="GO:0005737">
    <property type="term" value="C:cytoplasm"/>
    <property type="evidence" value="ECO:0007669"/>
    <property type="project" value="TreeGrafter"/>
</dbReference>
<dbReference type="CDD" id="cd12070">
    <property type="entry name" value="SH3_ARHGAP12"/>
    <property type="match status" value="1"/>
</dbReference>
<dbReference type="InterPro" id="IPR036028">
    <property type="entry name" value="SH3-like_dom_sf"/>
</dbReference>
<comment type="function">
    <text evidence="5">GTPase activator for the Rho-type GTPases by converting them to an inactive GDP-bound state.</text>
</comment>
<dbReference type="PROSITE" id="PS50020">
    <property type="entry name" value="WW_DOMAIN_2"/>
    <property type="match status" value="2"/>
</dbReference>
<evidence type="ECO:0000259" key="12">
    <source>
        <dbReference type="PROSITE" id="PS50020"/>
    </source>
</evidence>
<feature type="compositionally biased region" description="Polar residues" evidence="9">
    <location>
        <begin position="371"/>
        <end position="382"/>
    </location>
</feature>
<dbReference type="SMART" id="SM00326">
    <property type="entry name" value="SH3"/>
    <property type="match status" value="1"/>
</dbReference>